<feature type="region of interest" description="Disordered" evidence="1">
    <location>
        <begin position="193"/>
        <end position="216"/>
    </location>
</feature>
<reference evidence="2" key="1">
    <citation type="submission" date="2021-01" db="UniProtKB">
        <authorList>
            <consortium name="EnsemblMetazoa"/>
        </authorList>
    </citation>
    <scope>IDENTIFICATION</scope>
</reference>
<dbReference type="OrthoDB" id="10636072at2759"/>
<dbReference type="Proteomes" id="UP000594260">
    <property type="component" value="Unplaced"/>
</dbReference>
<evidence type="ECO:0000313" key="3">
    <source>
        <dbReference type="Proteomes" id="UP000594260"/>
    </source>
</evidence>
<dbReference type="InParanoid" id="A0A7M7KUR0"/>
<dbReference type="EnsemblMetazoa" id="XM_022816547">
    <property type="protein sequence ID" value="XP_022672282"/>
    <property type="gene ID" value="LOC111254995"/>
</dbReference>
<accession>A0A7M7KUR0</accession>
<evidence type="ECO:0000313" key="2">
    <source>
        <dbReference type="EnsemblMetazoa" id="XP_022672282"/>
    </source>
</evidence>
<evidence type="ECO:0000256" key="1">
    <source>
        <dbReference type="SAM" id="MobiDB-lite"/>
    </source>
</evidence>
<dbReference type="GeneID" id="111254995"/>
<sequence length="1066" mass="119458">MGKVSEVLGRISEAATISLFKSRHGAARHKRRYQIKIRRDELYKCTKKRTRRARVADHHSRKWKLDQDICTGQRPQLLAMSTTKFRVTSISPLKLTVHTSALYEAASRFETSSPEPIGDFEYPTSPLMVRKSVDLSSTLEISIEDDSDGQQDKQAFLGKCKDESIELEDPLKQSPHRKFPLRSLRVKAKTDANSQNESGFGWLESPDGVSEDENPQRGFQVEDNVGDALLALPECPVNIAKMLPLAKGHCKDEDITKSQRSSFFERKRLELIASPMENVCVTSNGHRETEHEMGNQETAVSVQTLPSVTDEYDDDSPATPGCEGLSLLCPSDVGIQNNVINSSDESCLAVTKDGTKLQGSQVEREKHPGINNQRIDIRPAYCQPDSIVVDTMQVLYDLVQEVTLCISSTEIEKGSASEHAKKTCLIIVNSPKTPVIESTNRYDLALEDDVNFDCRSKALHLESSRLDDSTSDAGDVNRSNSHLFLDRKNLAVDEGSGDLSLERTISISSGSDTSSSFFDEDEHEVDPDGPLWRQNFLGQCVLLVEKRFQKAYANTCIKPLCAQFNNVYEVTNDADRLPTSELDIHQNIMVMSDSQVTHRHPFTQQETKQLVCNFINMATAFRMRFPYLLAGIQTGLETKKDIFVFSEFKDEHRVFAKLCFGLAKRRVLECITQLRLVLESDLVTDDARELELLVNRLFTGFGPEWPTIARITGISQTAIKDILIQTNNMNIREPTPWFVVHECLLKEKRFVPRPSRHSPLPEIPRQPQSFSLHTTMSCLSKSTLRNSNKTRSNVNNRSVPIQQLCGMSKLRDVCIAKHKRTTNCLHQGMKTNEKQPSRAPLLQAMDRNRKKAEQDVLTGPSDQNLNANQNTATGILVNATPRPKDHLNCEMDTQKQTILTGACKSEPTSISDQVIVRELVLPVTEIKPVPLQTDSTLAQRSVSRLKHLLENNKISTTVPSSSRPPVAKQLGTPMGFTKESHHLSVAVMSHAVSSPVQQELSVPVVLLKSPKRLGKRSHQIAELDGTPAREEPTRKVRRISLWRDETAGFSNDNENVSLSRPNQFVA</sequence>
<organism evidence="2 3">
    <name type="scientific">Varroa destructor</name>
    <name type="common">Honeybee mite</name>
    <dbReference type="NCBI Taxonomy" id="109461"/>
    <lineage>
        <taxon>Eukaryota</taxon>
        <taxon>Metazoa</taxon>
        <taxon>Ecdysozoa</taxon>
        <taxon>Arthropoda</taxon>
        <taxon>Chelicerata</taxon>
        <taxon>Arachnida</taxon>
        <taxon>Acari</taxon>
        <taxon>Parasitiformes</taxon>
        <taxon>Mesostigmata</taxon>
        <taxon>Gamasina</taxon>
        <taxon>Dermanyssoidea</taxon>
        <taxon>Varroidae</taxon>
        <taxon>Varroa</taxon>
    </lineage>
</organism>
<proteinExistence type="predicted"/>
<dbReference type="KEGG" id="vde:111254995"/>
<dbReference type="AlphaFoldDB" id="A0A7M7KUR0"/>
<dbReference type="RefSeq" id="XP_022672282.1">
    <property type="nucleotide sequence ID" value="XM_022816547.1"/>
</dbReference>
<protein>
    <submittedName>
        <fullName evidence="2">Uncharacterized protein</fullName>
    </submittedName>
</protein>
<keyword evidence="3" id="KW-1185">Reference proteome</keyword>
<name>A0A7M7KUR0_VARDE</name>